<evidence type="ECO:0000313" key="1">
    <source>
        <dbReference type="EMBL" id="PZP48836.1"/>
    </source>
</evidence>
<comment type="caution">
    <text evidence="1">The sequence shown here is derived from an EMBL/GenBank/DDBJ whole genome shotgun (WGS) entry which is preliminary data.</text>
</comment>
<reference evidence="1 2" key="1">
    <citation type="submission" date="2017-11" db="EMBL/GenBank/DDBJ databases">
        <title>Infants hospitalized years apart are colonized by the same room-sourced microbial strains.</title>
        <authorList>
            <person name="Brooks B."/>
            <person name="Olm M.R."/>
            <person name="Firek B.A."/>
            <person name="Baker R."/>
            <person name="Thomas B.C."/>
            <person name="Morowitz M.J."/>
            <person name="Banfield J.F."/>
        </authorList>
    </citation>
    <scope>NUCLEOTIDE SEQUENCE [LARGE SCALE GENOMIC DNA]</scope>
    <source>
        <strain evidence="1">S2_009_000_R2_76</strain>
    </source>
</reference>
<dbReference type="AlphaFoldDB" id="A0A2W5GSQ5"/>
<dbReference type="Proteomes" id="UP000249645">
    <property type="component" value="Unassembled WGS sequence"/>
</dbReference>
<name>A0A2W5GSQ5_9SPHI</name>
<protein>
    <submittedName>
        <fullName evidence="1">Uncharacterized protein</fullName>
    </submittedName>
</protein>
<accession>A0A2W5GSQ5</accession>
<dbReference type="EMBL" id="QFOI01000143">
    <property type="protein sequence ID" value="PZP48836.1"/>
    <property type="molecule type" value="Genomic_DNA"/>
</dbReference>
<proteinExistence type="predicted"/>
<sequence>MVANNLKSITHMNNNTVSLQNAKEHIHNWHEFYAEMINSLPQDEKNPRPTIVAGDKNVFRGFFVKLKDLIGIKELIEAYLKINGTNEIDPDKIGIRIYLAKDLRYKKEEENMHTLLVPVIGGKDLINLKLCINDYSCDAKQGEPESTIEGTTIFDFTTPCPSTCDKTSPLYDGAV</sequence>
<organism evidence="1 2">
    <name type="scientific">Pseudopedobacter saltans</name>
    <dbReference type="NCBI Taxonomy" id="151895"/>
    <lineage>
        <taxon>Bacteria</taxon>
        <taxon>Pseudomonadati</taxon>
        <taxon>Bacteroidota</taxon>
        <taxon>Sphingobacteriia</taxon>
        <taxon>Sphingobacteriales</taxon>
        <taxon>Sphingobacteriaceae</taxon>
        <taxon>Pseudopedobacter</taxon>
    </lineage>
</organism>
<evidence type="ECO:0000313" key="2">
    <source>
        <dbReference type="Proteomes" id="UP000249645"/>
    </source>
</evidence>
<gene>
    <name evidence="1" type="ORF">DI598_09255</name>
</gene>